<sequence>MKRSDHLKTLSWEHHDALKFARNIKKGMSNGTAPERIANYAIFIVDTLLRPHFELEEESLVKRLDASEAQDIVVSQVLDDHQEFYRLVAAIRKGEGDLGRLLESFVDLLKRHVKWEEQRFFPFCERVLSEEQLNLVSGELDRGHLPGQVAWDDPFWN</sequence>
<organism evidence="2 3">
    <name type="scientific">Sedimenticola thiotaurini</name>
    <dbReference type="NCBI Taxonomy" id="1543721"/>
    <lineage>
        <taxon>Bacteria</taxon>
        <taxon>Pseudomonadati</taxon>
        <taxon>Pseudomonadota</taxon>
        <taxon>Gammaproteobacteria</taxon>
        <taxon>Chromatiales</taxon>
        <taxon>Sedimenticolaceae</taxon>
        <taxon>Sedimenticola</taxon>
    </lineage>
</organism>
<reference evidence="2 3" key="1">
    <citation type="journal article" date="2015" name="Genome Announc.">
        <title>Complete Genome Sequence of Sedimenticola thiotaurini Strain SIP-G1, a Polyphosphate- and Polyhydroxyalkanoate-Accumulating Sulfur-Oxidizing Gammaproteobacterium Isolated from Salt Marsh Sediments.</title>
        <authorList>
            <person name="Flood B.E."/>
            <person name="Jones D.S."/>
            <person name="Bailey J.V."/>
        </authorList>
    </citation>
    <scope>NUCLEOTIDE SEQUENCE [LARGE SCALE GENOMIC DNA]</scope>
    <source>
        <strain evidence="2 3">SIP-G1</strain>
    </source>
</reference>
<evidence type="ECO:0000313" key="2">
    <source>
        <dbReference type="EMBL" id="AKH19349.1"/>
    </source>
</evidence>
<dbReference type="AlphaFoldDB" id="A0A0F7JVI1"/>
<evidence type="ECO:0000259" key="1">
    <source>
        <dbReference type="Pfam" id="PF01814"/>
    </source>
</evidence>
<dbReference type="Pfam" id="PF01814">
    <property type="entry name" value="Hemerythrin"/>
    <property type="match status" value="1"/>
</dbReference>
<keyword evidence="3" id="KW-1185">Reference proteome</keyword>
<accession>A0A0F7JVI1</accession>
<gene>
    <name evidence="2" type="ORF">AAY24_02165</name>
</gene>
<name>A0A0F7JVI1_9GAMM</name>
<dbReference type="EMBL" id="CP011412">
    <property type="protein sequence ID" value="AKH19349.1"/>
    <property type="molecule type" value="Genomic_DNA"/>
</dbReference>
<proteinExistence type="predicted"/>
<dbReference type="Proteomes" id="UP000034410">
    <property type="component" value="Chromosome"/>
</dbReference>
<protein>
    <recommendedName>
        <fullName evidence="1">Hemerythrin-like domain-containing protein</fullName>
    </recommendedName>
</protein>
<dbReference type="OrthoDB" id="9793254at2"/>
<dbReference type="KEGG" id="seds:AAY24_02165"/>
<evidence type="ECO:0000313" key="3">
    <source>
        <dbReference type="Proteomes" id="UP000034410"/>
    </source>
</evidence>
<dbReference type="Gene3D" id="1.20.120.520">
    <property type="entry name" value="nmb1532 protein domain like"/>
    <property type="match status" value="1"/>
</dbReference>
<feature type="domain" description="Hemerythrin-like" evidence="1">
    <location>
        <begin position="9"/>
        <end position="123"/>
    </location>
</feature>
<dbReference type="InterPro" id="IPR012312">
    <property type="entry name" value="Hemerythrin-like"/>
</dbReference>
<dbReference type="RefSeq" id="WP_046858288.1">
    <property type="nucleotide sequence ID" value="NZ_CP011412.1"/>
</dbReference>